<keyword evidence="3" id="KW-1185">Reference proteome</keyword>
<comment type="caution">
    <text evidence="2">The sequence shown here is derived from an EMBL/GenBank/DDBJ whole genome shotgun (WGS) entry which is preliminary data.</text>
</comment>
<dbReference type="SUPFAM" id="SSF88659">
    <property type="entry name" value="Sigma3 and sigma4 domains of RNA polymerase sigma factors"/>
    <property type="match status" value="1"/>
</dbReference>
<dbReference type="RefSeq" id="WP_145908636.1">
    <property type="nucleotide sequence ID" value="NZ_BAAAMZ010000002.1"/>
</dbReference>
<dbReference type="InterPro" id="IPR013324">
    <property type="entry name" value="RNA_pol_sigma_r3/r4-like"/>
</dbReference>
<dbReference type="EMBL" id="VIWT01000002">
    <property type="protein sequence ID" value="TWF90977.1"/>
    <property type="molecule type" value="Genomic_DNA"/>
</dbReference>
<dbReference type="Proteomes" id="UP000317940">
    <property type="component" value="Unassembled WGS sequence"/>
</dbReference>
<dbReference type="InterPro" id="IPR036388">
    <property type="entry name" value="WH-like_DNA-bd_sf"/>
</dbReference>
<organism evidence="2 3">
    <name type="scientific">Kitasatospora viridis</name>
    <dbReference type="NCBI Taxonomy" id="281105"/>
    <lineage>
        <taxon>Bacteria</taxon>
        <taxon>Bacillati</taxon>
        <taxon>Actinomycetota</taxon>
        <taxon>Actinomycetes</taxon>
        <taxon>Kitasatosporales</taxon>
        <taxon>Streptomycetaceae</taxon>
        <taxon>Kitasatospora</taxon>
    </lineage>
</organism>
<dbReference type="Gene3D" id="1.10.10.10">
    <property type="entry name" value="Winged helix-like DNA-binding domain superfamily/Winged helix DNA-binding domain"/>
    <property type="match status" value="1"/>
</dbReference>
<dbReference type="OrthoDB" id="3215396at2"/>
<evidence type="ECO:0008006" key="4">
    <source>
        <dbReference type="Google" id="ProtNLM"/>
    </source>
</evidence>
<evidence type="ECO:0000313" key="2">
    <source>
        <dbReference type="EMBL" id="TWF90977.1"/>
    </source>
</evidence>
<gene>
    <name evidence="2" type="ORF">FHX73_1289</name>
</gene>
<feature type="region of interest" description="Disordered" evidence="1">
    <location>
        <begin position="255"/>
        <end position="275"/>
    </location>
</feature>
<dbReference type="AlphaFoldDB" id="A0A561TV39"/>
<sequence length="275" mass="29646">MEHELAGPGGPRSASGRSIIRPGAAAEHGERLAALDEELVRAGGGTAGDRAARLAADAEVVRRLRQVGFAGPLYQQVMGQLMQYGWNVLTPWCGSGIVFAQARAAGRPVPESMIVTPWERDDRHEVATETILAGARLFHRQALVNGRWSPTGGASLTTFYLGACLLSFKGEYQRWHRSRTAAARQVSEDADEVLAALPDQRAVDPLEAVVLRSQVASVLTALPDPKLREALVLRGAGYSQAEAAHRVDLSTKALESRVGRARTKHRNDNSDSVTN</sequence>
<protein>
    <recommendedName>
        <fullName evidence="4">DNA-directed RNA polymerase specialized sigma24 family protein</fullName>
    </recommendedName>
</protein>
<name>A0A561TV39_9ACTN</name>
<evidence type="ECO:0000256" key="1">
    <source>
        <dbReference type="SAM" id="MobiDB-lite"/>
    </source>
</evidence>
<accession>A0A561TV39</accession>
<reference evidence="2 3" key="1">
    <citation type="submission" date="2019-06" db="EMBL/GenBank/DDBJ databases">
        <title>Sequencing the genomes of 1000 actinobacteria strains.</title>
        <authorList>
            <person name="Klenk H.-P."/>
        </authorList>
    </citation>
    <scope>NUCLEOTIDE SEQUENCE [LARGE SCALE GENOMIC DNA]</scope>
    <source>
        <strain evidence="2 3">DSM 44826</strain>
    </source>
</reference>
<proteinExistence type="predicted"/>
<evidence type="ECO:0000313" key="3">
    <source>
        <dbReference type="Proteomes" id="UP000317940"/>
    </source>
</evidence>